<reference evidence="2" key="1">
    <citation type="submission" date="2023-03" db="UniProtKB">
        <authorList>
            <consortium name="WormBaseParasite"/>
        </authorList>
    </citation>
    <scope>IDENTIFICATION</scope>
</reference>
<evidence type="ECO:0000313" key="2">
    <source>
        <dbReference type="WBParaSite" id="ALUE_0001398801-mRNA-1"/>
    </source>
</evidence>
<name>A0A9J2PXA0_ASCLU</name>
<sequence>MRSVVSFPRSSIAKMSNLWNSLYTDRVANERRFGSGIKQMKNSALANIHQAQRYLLRHNDKNIRKGRTLHFDGRPCQH</sequence>
<evidence type="ECO:0000313" key="1">
    <source>
        <dbReference type="Proteomes" id="UP000036681"/>
    </source>
</evidence>
<dbReference type="WBParaSite" id="ALUE_0001398801-mRNA-1">
    <property type="protein sequence ID" value="ALUE_0001398801-mRNA-1"/>
    <property type="gene ID" value="ALUE_0001398801"/>
</dbReference>
<keyword evidence="1" id="KW-1185">Reference proteome</keyword>
<dbReference type="AlphaFoldDB" id="A0A9J2PXA0"/>
<dbReference type="Proteomes" id="UP000036681">
    <property type="component" value="Unplaced"/>
</dbReference>
<proteinExistence type="predicted"/>
<organism evidence="1 2">
    <name type="scientific">Ascaris lumbricoides</name>
    <name type="common">Giant roundworm</name>
    <dbReference type="NCBI Taxonomy" id="6252"/>
    <lineage>
        <taxon>Eukaryota</taxon>
        <taxon>Metazoa</taxon>
        <taxon>Ecdysozoa</taxon>
        <taxon>Nematoda</taxon>
        <taxon>Chromadorea</taxon>
        <taxon>Rhabditida</taxon>
        <taxon>Spirurina</taxon>
        <taxon>Ascaridomorpha</taxon>
        <taxon>Ascaridoidea</taxon>
        <taxon>Ascarididae</taxon>
        <taxon>Ascaris</taxon>
    </lineage>
</organism>
<accession>A0A9J2PXA0</accession>
<protein>
    <submittedName>
        <fullName evidence="2">SCP domain-containing protein</fullName>
    </submittedName>
</protein>